<dbReference type="Proteomes" id="UP000642829">
    <property type="component" value="Unassembled WGS sequence"/>
</dbReference>
<evidence type="ECO:0000313" key="2">
    <source>
        <dbReference type="Proteomes" id="UP000642829"/>
    </source>
</evidence>
<dbReference type="AlphaFoldDB" id="A0A8J3DFW3"/>
<protein>
    <submittedName>
        <fullName evidence="1">Uncharacterized protein</fullName>
    </submittedName>
</protein>
<comment type="caution">
    <text evidence="1">The sequence shown here is derived from an EMBL/GenBank/DDBJ whole genome shotgun (WGS) entry which is preliminary data.</text>
</comment>
<sequence>MVEIHSHPRTFEAFERLYQIRVKIRHLFSCDPSFKRGIERYCRELPIQKYPLNAYMVYNLIVTGVLPDEYLHFDFPGEHSLAKYIERRYEKCHVKHSDGFSTTLEGC</sequence>
<keyword evidence="2" id="KW-1185">Reference proteome</keyword>
<reference evidence="1" key="1">
    <citation type="journal article" date="2014" name="Int. J. Syst. Evol. Microbiol.">
        <title>Complete genome sequence of Corynebacterium casei LMG S-19264T (=DSM 44701T), isolated from a smear-ripened cheese.</title>
        <authorList>
            <consortium name="US DOE Joint Genome Institute (JGI-PGF)"/>
            <person name="Walter F."/>
            <person name="Albersmeier A."/>
            <person name="Kalinowski J."/>
            <person name="Ruckert C."/>
        </authorList>
    </citation>
    <scope>NUCLEOTIDE SEQUENCE</scope>
    <source>
        <strain evidence="1">KCTC 12870</strain>
    </source>
</reference>
<dbReference type="EMBL" id="BMXG01000004">
    <property type="protein sequence ID" value="GHB95153.1"/>
    <property type="molecule type" value="Genomic_DNA"/>
</dbReference>
<proteinExistence type="predicted"/>
<organism evidence="1 2">
    <name type="scientific">Cerasicoccus arenae</name>
    <dbReference type="NCBI Taxonomy" id="424488"/>
    <lineage>
        <taxon>Bacteria</taxon>
        <taxon>Pseudomonadati</taxon>
        <taxon>Verrucomicrobiota</taxon>
        <taxon>Opitutia</taxon>
        <taxon>Puniceicoccales</taxon>
        <taxon>Cerasicoccaceae</taxon>
        <taxon>Cerasicoccus</taxon>
    </lineage>
</organism>
<gene>
    <name evidence="1" type="ORF">GCM10007047_08500</name>
</gene>
<reference evidence="1" key="2">
    <citation type="submission" date="2020-09" db="EMBL/GenBank/DDBJ databases">
        <authorList>
            <person name="Sun Q."/>
            <person name="Kim S."/>
        </authorList>
    </citation>
    <scope>NUCLEOTIDE SEQUENCE</scope>
    <source>
        <strain evidence="1">KCTC 12870</strain>
    </source>
</reference>
<evidence type="ECO:0000313" key="1">
    <source>
        <dbReference type="EMBL" id="GHB95153.1"/>
    </source>
</evidence>
<accession>A0A8J3DFW3</accession>
<name>A0A8J3DFW3_9BACT</name>